<dbReference type="PANTHER" id="PTHR34988:SF1">
    <property type="entry name" value="DNA-BINDING PROTEIN"/>
    <property type="match status" value="1"/>
</dbReference>
<dbReference type="Gene3D" id="3.30.1330.80">
    <property type="entry name" value="Hypothetical protein, similar to alpha- acetolactate decarboxylase, domain 2"/>
    <property type="match status" value="1"/>
</dbReference>
<dbReference type="SUPFAM" id="SSF117856">
    <property type="entry name" value="AF0104/ALDC/Ptd012-like"/>
    <property type="match status" value="1"/>
</dbReference>
<accession>A0A1F5NYJ8</accession>
<reference evidence="2 3" key="1">
    <citation type="journal article" date="2016" name="Nat. Commun.">
        <title>Thousands of microbial genomes shed light on interconnected biogeochemical processes in an aquifer system.</title>
        <authorList>
            <person name="Anantharaman K."/>
            <person name="Brown C.T."/>
            <person name="Hug L.A."/>
            <person name="Sharon I."/>
            <person name="Castelle C.J."/>
            <person name="Probst A.J."/>
            <person name="Thomas B.C."/>
            <person name="Singh A."/>
            <person name="Wilkins M.J."/>
            <person name="Karaoz U."/>
            <person name="Brodie E.L."/>
            <person name="Williams K.H."/>
            <person name="Hubbard S.S."/>
            <person name="Banfield J.F."/>
        </authorList>
    </citation>
    <scope>NUCLEOTIDE SEQUENCE [LARGE SCALE GENOMIC DNA]</scope>
</reference>
<dbReference type="EMBL" id="MFEN01000065">
    <property type="protein sequence ID" value="OGE82706.1"/>
    <property type="molecule type" value="Genomic_DNA"/>
</dbReference>
<evidence type="ECO:0000313" key="2">
    <source>
        <dbReference type="EMBL" id="OGE82706.1"/>
    </source>
</evidence>
<organism evidence="2 3">
    <name type="scientific">Candidatus Doudnabacteria bacterium RIFCSPHIGHO2_01_FULL_49_9</name>
    <dbReference type="NCBI Taxonomy" id="1817827"/>
    <lineage>
        <taxon>Bacteria</taxon>
        <taxon>Candidatus Doudnaibacteriota</taxon>
    </lineage>
</organism>
<dbReference type="Proteomes" id="UP000176339">
    <property type="component" value="Unassembled WGS sequence"/>
</dbReference>
<protein>
    <recommendedName>
        <fullName evidence="1">PPC domain-containing protein</fullName>
    </recommendedName>
</protein>
<proteinExistence type="predicted"/>
<dbReference type="PANTHER" id="PTHR34988">
    <property type="entry name" value="PROTEIN, PUTATIVE-RELATED"/>
    <property type="match status" value="1"/>
</dbReference>
<evidence type="ECO:0000313" key="3">
    <source>
        <dbReference type="Proteomes" id="UP000176339"/>
    </source>
</evidence>
<dbReference type="InterPro" id="IPR005175">
    <property type="entry name" value="PPC_dom"/>
</dbReference>
<sequence>MKEVTMRLKTGDDLRDGIEVLLKDNDVKAGCLLSVVGSLSKAKLRMPGGKIVRDWSEELEIVGGTGTLSINGSHIHISVSDKDGKVFGGHLVKDCMVRTTVEIVILILSGTEYVRVFDERTGFAELEVK</sequence>
<dbReference type="Pfam" id="PF03479">
    <property type="entry name" value="PCC"/>
    <property type="match status" value="1"/>
</dbReference>
<name>A0A1F5NYJ8_9BACT</name>
<feature type="domain" description="PPC" evidence="1">
    <location>
        <begin position="1"/>
        <end position="129"/>
    </location>
</feature>
<dbReference type="CDD" id="cd11378">
    <property type="entry name" value="DUF296"/>
    <property type="match status" value="1"/>
</dbReference>
<comment type="caution">
    <text evidence="2">The sequence shown here is derived from an EMBL/GenBank/DDBJ whole genome shotgun (WGS) entry which is preliminary data.</text>
</comment>
<evidence type="ECO:0000259" key="1">
    <source>
        <dbReference type="PROSITE" id="PS51742"/>
    </source>
</evidence>
<dbReference type="PROSITE" id="PS51742">
    <property type="entry name" value="PPC"/>
    <property type="match status" value="1"/>
</dbReference>
<dbReference type="AlphaFoldDB" id="A0A1F5NYJ8"/>
<gene>
    <name evidence="2" type="ORF">A2846_01585</name>
</gene>